<keyword evidence="3" id="KW-1185">Reference proteome</keyword>
<dbReference type="EMBL" id="JAUCMX010000004">
    <property type="protein sequence ID" value="KAK3548868.1"/>
    <property type="molecule type" value="Genomic_DNA"/>
</dbReference>
<evidence type="ECO:0008006" key="4">
    <source>
        <dbReference type="Google" id="ProtNLM"/>
    </source>
</evidence>
<keyword evidence="1" id="KW-0732">Signal</keyword>
<comment type="caution">
    <text evidence="2">The sequence shown here is derived from an EMBL/GenBank/DDBJ whole genome shotgun (WGS) entry which is preliminary data.</text>
</comment>
<feature type="chain" id="PRO_5042272506" description="Reelin" evidence="1">
    <location>
        <begin position="21"/>
        <end position="95"/>
    </location>
</feature>
<evidence type="ECO:0000256" key="1">
    <source>
        <dbReference type="SAM" id="SignalP"/>
    </source>
</evidence>
<evidence type="ECO:0000313" key="3">
    <source>
        <dbReference type="Proteomes" id="UP001274896"/>
    </source>
</evidence>
<organism evidence="2 3">
    <name type="scientific">Hemibagrus guttatus</name>
    <dbReference type="NCBI Taxonomy" id="175788"/>
    <lineage>
        <taxon>Eukaryota</taxon>
        <taxon>Metazoa</taxon>
        <taxon>Chordata</taxon>
        <taxon>Craniata</taxon>
        <taxon>Vertebrata</taxon>
        <taxon>Euteleostomi</taxon>
        <taxon>Actinopterygii</taxon>
        <taxon>Neopterygii</taxon>
        <taxon>Teleostei</taxon>
        <taxon>Ostariophysi</taxon>
        <taxon>Siluriformes</taxon>
        <taxon>Bagridae</taxon>
        <taxon>Hemibagrus</taxon>
    </lineage>
</organism>
<sequence length="95" mass="10440">MWQASFRGAFSCALLALMLGGSIDLGALPVGFYPRFTPFFFLCTHRGEVEQTRGAEGGGEMLLTLQISNNPTAYIPGQEYQESQCKGLDFAQRNI</sequence>
<evidence type="ECO:0000313" key="2">
    <source>
        <dbReference type="EMBL" id="KAK3548868.1"/>
    </source>
</evidence>
<gene>
    <name evidence="2" type="ORF">QTP70_021271</name>
</gene>
<proteinExistence type="predicted"/>
<accession>A0AAE0VD26</accession>
<reference evidence="2" key="1">
    <citation type="submission" date="2023-06" db="EMBL/GenBank/DDBJ databases">
        <title>Male Hemibagrus guttatus genome.</title>
        <authorList>
            <person name="Bian C."/>
        </authorList>
    </citation>
    <scope>NUCLEOTIDE SEQUENCE</scope>
    <source>
        <strain evidence="2">Male_cb2023</strain>
        <tissue evidence="2">Muscle</tissue>
    </source>
</reference>
<dbReference type="Proteomes" id="UP001274896">
    <property type="component" value="Unassembled WGS sequence"/>
</dbReference>
<name>A0AAE0VD26_9TELE</name>
<protein>
    <recommendedName>
        <fullName evidence="4">Reelin</fullName>
    </recommendedName>
</protein>
<feature type="signal peptide" evidence="1">
    <location>
        <begin position="1"/>
        <end position="20"/>
    </location>
</feature>
<dbReference type="AlphaFoldDB" id="A0AAE0VD26"/>